<feature type="transmembrane region" description="Helical" evidence="2">
    <location>
        <begin position="7"/>
        <end position="25"/>
    </location>
</feature>
<keyword evidence="2" id="KW-1133">Transmembrane helix</keyword>
<sequence length="328" mass="35863">MKRSTSIITVLYLIGLLAFIGFGYFTQDQDQSNIIQAHFDAPEQRVSAKLAGRVGSVEVKEGDILQPGDLVFTLDSPELDAKKAQVEALISAKTAMKDRANRGARSEEIEMAKDNLMRAEAGAELAQKSLARVQNLFDDGLISEQQLDETKAQAKSAQYVKEAANEQYQMALKGTEEELKDAAESDLKAAQAQMAELQVALAETRITATEAGEVSSILINEGEIAPAGFPVVTLIDMSEAYIRFHITEDLLSLFSNGTEFEAYLPSFDKDVSFTVYYVSSMGSYTTWQASKPGEYDLKTFEVRARPAVIEPGYRAGMSAVITLPKAAE</sequence>
<dbReference type="Gene3D" id="1.10.287.470">
    <property type="entry name" value="Helix hairpin bin"/>
    <property type="match status" value="1"/>
</dbReference>
<dbReference type="Gene3D" id="2.40.50.100">
    <property type="match status" value="1"/>
</dbReference>
<accession>A0A4R3I463</accession>
<dbReference type="EMBL" id="SLZR01000015">
    <property type="protein sequence ID" value="TCS38739.1"/>
    <property type="molecule type" value="Genomic_DNA"/>
</dbReference>
<evidence type="ECO:0000313" key="5">
    <source>
        <dbReference type="Proteomes" id="UP000295793"/>
    </source>
</evidence>
<dbReference type="Proteomes" id="UP000295793">
    <property type="component" value="Unassembled WGS sequence"/>
</dbReference>
<reference evidence="4 5" key="1">
    <citation type="submission" date="2019-03" db="EMBL/GenBank/DDBJ databases">
        <title>Genomic Encyclopedia of Archaeal and Bacterial Type Strains, Phase II (KMG-II): from individual species to whole genera.</title>
        <authorList>
            <person name="Goeker M."/>
        </authorList>
    </citation>
    <scope>NUCLEOTIDE SEQUENCE [LARGE SCALE GENOMIC DNA]</scope>
    <source>
        <strain evidence="4 5">DSM 15388</strain>
    </source>
</reference>
<dbReference type="Pfam" id="PF25876">
    <property type="entry name" value="HH_MFP_RND"/>
    <property type="match status" value="1"/>
</dbReference>
<keyword evidence="5" id="KW-1185">Reference proteome</keyword>
<evidence type="ECO:0000256" key="1">
    <source>
        <dbReference type="SAM" id="Coils"/>
    </source>
</evidence>
<protein>
    <submittedName>
        <fullName evidence="4">HlyD family secretion protein</fullName>
    </submittedName>
</protein>
<evidence type="ECO:0000259" key="3">
    <source>
        <dbReference type="Pfam" id="PF25876"/>
    </source>
</evidence>
<evidence type="ECO:0000313" key="4">
    <source>
        <dbReference type="EMBL" id="TCS38739.1"/>
    </source>
</evidence>
<gene>
    <name evidence="4" type="ORF">BCF53_11513</name>
</gene>
<dbReference type="SUPFAM" id="SSF111369">
    <property type="entry name" value="HlyD-like secretion proteins"/>
    <property type="match status" value="1"/>
</dbReference>
<keyword evidence="1" id="KW-0175">Coiled coil</keyword>
<dbReference type="OrthoDB" id="9793801at2"/>
<dbReference type="RefSeq" id="WP_132702762.1">
    <property type="nucleotide sequence ID" value="NZ_SLZR01000015.1"/>
</dbReference>
<comment type="caution">
    <text evidence="4">The sequence shown here is derived from an EMBL/GenBank/DDBJ whole genome shotgun (WGS) entry which is preliminary data.</text>
</comment>
<dbReference type="PANTHER" id="PTHR30438">
    <property type="entry name" value="36 KDA ANTIGEN-RELATED"/>
    <property type="match status" value="1"/>
</dbReference>
<proteinExistence type="predicted"/>
<dbReference type="PANTHER" id="PTHR30438:SF1">
    <property type="entry name" value="36 KDA ANTIGEN"/>
    <property type="match status" value="1"/>
</dbReference>
<organism evidence="4 5">
    <name type="scientific">Reinekea marinisedimentorum</name>
    <dbReference type="NCBI Taxonomy" id="230495"/>
    <lineage>
        <taxon>Bacteria</taxon>
        <taxon>Pseudomonadati</taxon>
        <taxon>Pseudomonadota</taxon>
        <taxon>Gammaproteobacteria</taxon>
        <taxon>Oceanospirillales</taxon>
        <taxon>Saccharospirillaceae</taxon>
        <taxon>Reinekea</taxon>
    </lineage>
</organism>
<dbReference type="InterPro" id="IPR058624">
    <property type="entry name" value="MdtA-like_HH"/>
</dbReference>
<feature type="domain" description="Multidrug resistance protein MdtA-like alpha-helical hairpin" evidence="3">
    <location>
        <begin position="111"/>
        <end position="158"/>
    </location>
</feature>
<feature type="coiled-coil region" evidence="1">
    <location>
        <begin position="147"/>
        <end position="207"/>
    </location>
</feature>
<evidence type="ECO:0000256" key="2">
    <source>
        <dbReference type="SAM" id="Phobius"/>
    </source>
</evidence>
<name>A0A4R3I463_9GAMM</name>
<keyword evidence="2" id="KW-0812">Transmembrane</keyword>
<dbReference type="AlphaFoldDB" id="A0A4R3I463"/>
<keyword evidence="2" id="KW-0472">Membrane</keyword>
<dbReference type="Gene3D" id="2.40.30.170">
    <property type="match status" value="1"/>
</dbReference>